<evidence type="ECO:0000313" key="2">
    <source>
        <dbReference type="Proteomes" id="UP001054945"/>
    </source>
</evidence>
<accession>A0AAV4WTW1</accession>
<dbReference type="EMBL" id="BPLR01016784">
    <property type="protein sequence ID" value="GIY86365.1"/>
    <property type="molecule type" value="Genomic_DNA"/>
</dbReference>
<reference evidence="1 2" key="1">
    <citation type="submission" date="2021-06" db="EMBL/GenBank/DDBJ databases">
        <title>Caerostris extrusa draft genome.</title>
        <authorList>
            <person name="Kono N."/>
            <person name="Arakawa K."/>
        </authorList>
    </citation>
    <scope>NUCLEOTIDE SEQUENCE [LARGE SCALE GENOMIC DNA]</scope>
</reference>
<evidence type="ECO:0000313" key="1">
    <source>
        <dbReference type="EMBL" id="GIY86365.1"/>
    </source>
</evidence>
<organism evidence="1 2">
    <name type="scientific">Caerostris extrusa</name>
    <name type="common">Bark spider</name>
    <name type="synonym">Caerostris bankana</name>
    <dbReference type="NCBI Taxonomy" id="172846"/>
    <lineage>
        <taxon>Eukaryota</taxon>
        <taxon>Metazoa</taxon>
        <taxon>Ecdysozoa</taxon>
        <taxon>Arthropoda</taxon>
        <taxon>Chelicerata</taxon>
        <taxon>Arachnida</taxon>
        <taxon>Araneae</taxon>
        <taxon>Araneomorphae</taxon>
        <taxon>Entelegynae</taxon>
        <taxon>Araneoidea</taxon>
        <taxon>Araneidae</taxon>
        <taxon>Caerostris</taxon>
    </lineage>
</organism>
<comment type="caution">
    <text evidence="1">The sequence shown here is derived from an EMBL/GenBank/DDBJ whole genome shotgun (WGS) entry which is preliminary data.</text>
</comment>
<proteinExistence type="predicted"/>
<name>A0AAV4WTW1_CAEEX</name>
<gene>
    <name evidence="1" type="ORF">CEXT_358331</name>
</gene>
<protein>
    <submittedName>
        <fullName evidence="1">Uncharacterized protein</fullName>
    </submittedName>
</protein>
<dbReference type="AlphaFoldDB" id="A0AAV4WTW1"/>
<dbReference type="Proteomes" id="UP001054945">
    <property type="component" value="Unassembled WGS sequence"/>
</dbReference>
<sequence length="69" mass="7836">MKPSQVEYLESNRHQPMTEKKESIFGFTNCVSIRQPPETEEIVSPIELKTPYFRCPSSITCRSNVAACA</sequence>
<keyword evidence="2" id="KW-1185">Reference proteome</keyword>